<keyword evidence="3" id="KW-0408">Iron</keyword>
<dbReference type="PANTHER" id="PTHR43687">
    <property type="entry name" value="ADENYLYLSULFATE REDUCTASE, BETA SUBUNIT"/>
    <property type="match status" value="1"/>
</dbReference>
<dbReference type="EMBL" id="JAAGRR010000112">
    <property type="protein sequence ID" value="NDY43039.1"/>
    <property type="molecule type" value="Genomic_DNA"/>
</dbReference>
<evidence type="ECO:0000313" key="6">
    <source>
        <dbReference type="EMBL" id="NDY43039.1"/>
    </source>
</evidence>
<gene>
    <name evidence="6" type="ORF">G3N55_09315</name>
</gene>
<evidence type="ECO:0000256" key="2">
    <source>
        <dbReference type="ARBA" id="ARBA00022723"/>
    </source>
</evidence>
<keyword evidence="2" id="KW-0479">Metal-binding</keyword>
<organism evidence="6 7">
    <name type="scientific">Dissulfurirhabdus thermomarina</name>
    <dbReference type="NCBI Taxonomy" id="1765737"/>
    <lineage>
        <taxon>Bacteria</taxon>
        <taxon>Deltaproteobacteria</taxon>
        <taxon>Dissulfurirhabdaceae</taxon>
        <taxon>Dissulfurirhabdus</taxon>
    </lineage>
</organism>
<sequence>MEMRYLEGVATLALDEAACIGCGRCTEVCPHAVFEVAHRKARIRDRDRCMECGACARNCPAGALRVQAGVGCAAAIVMGWLTGRTPACGCGSDGCC</sequence>
<protein>
    <submittedName>
        <fullName evidence="6">4Fe-4S dicluster domain-containing protein</fullName>
    </submittedName>
</protein>
<name>A0A6N9TPE6_DISTH</name>
<dbReference type="InterPro" id="IPR017900">
    <property type="entry name" value="4Fe4S_Fe_S_CS"/>
</dbReference>
<dbReference type="InterPro" id="IPR050572">
    <property type="entry name" value="Fe-S_Ferredoxin"/>
</dbReference>
<dbReference type="PANTHER" id="PTHR43687:SF4">
    <property type="entry name" value="BLR5484 PROTEIN"/>
    <property type="match status" value="1"/>
</dbReference>
<dbReference type="InterPro" id="IPR017896">
    <property type="entry name" value="4Fe4S_Fe-S-bd"/>
</dbReference>
<dbReference type="PROSITE" id="PS00198">
    <property type="entry name" value="4FE4S_FER_1"/>
    <property type="match status" value="1"/>
</dbReference>
<dbReference type="SUPFAM" id="SSF54862">
    <property type="entry name" value="4Fe-4S ferredoxins"/>
    <property type="match status" value="1"/>
</dbReference>
<evidence type="ECO:0000313" key="7">
    <source>
        <dbReference type="Proteomes" id="UP000469346"/>
    </source>
</evidence>
<feature type="domain" description="4Fe-4S ferredoxin-type" evidence="5">
    <location>
        <begin position="40"/>
        <end position="69"/>
    </location>
</feature>
<dbReference type="AlphaFoldDB" id="A0A6N9TPE6"/>
<dbReference type="GO" id="GO:0051539">
    <property type="term" value="F:4 iron, 4 sulfur cluster binding"/>
    <property type="evidence" value="ECO:0007669"/>
    <property type="project" value="UniProtKB-KW"/>
</dbReference>
<evidence type="ECO:0000256" key="1">
    <source>
        <dbReference type="ARBA" id="ARBA00022485"/>
    </source>
</evidence>
<proteinExistence type="predicted"/>
<evidence type="ECO:0000259" key="5">
    <source>
        <dbReference type="PROSITE" id="PS51379"/>
    </source>
</evidence>
<comment type="caution">
    <text evidence="6">The sequence shown here is derived from an EMBL/GenBank/DDBJ whole genome shotgun (WGS) entry which is preliminary data.</text>
</comment>
<keyword evidence="7" id="KW-1185">Reference proteome</keyword>
<dbReference type="PROSITE" id="PS51379">
    <property type="entry name" value="4FE4S_FER_2"/>
    <property type="match status" value="2"/>
</dbReference>
<accession>A0A6N9TPE6</accession>
<keyword evidence="1" id="KW-0004">4Fe-4S</keyword>
<dbReference type="NCBIfam" id="NF040864">
    <property type="entry name" value="HgcB_ferredoxin"/>
    <property type="match status" value="1"/>
</dbReference>
<reference evidence="6 7" key="1">
    <citation type="submission" date="2020-02" db="EMBL/GenBank/DDBJ databases">
        <title>Comparative genomics of sulfur disproportionating microorganisms.</title>
        <authorList>
            <person name="Ward L.M."/>
            <person name="Bertran E."/>
            <person name="Johnston D.T."/>
        </authorList>
    </citation>
    <scope>NUCLEOTIDE SEQUENCE [LARGE SCALE GENOMIC DNA]</scope>
    <source>
        <strain evidence="6 7">DSM 100025</strain>
    </source>
</reference>
<dbReference type="GO" id="GO:0046872">
    <property type="term" value="F:metal ion binding"/>
    <property type="evidence" value="ECO:0007669"/>
    <property type="project" value="UniProtKB-KW"/>
</dbReference>
<dbReference type="RefSeq" id="WP_163299160.1">
    <property type="nucleotide sequence ID" value="NZ_JAAGRR010000112.1"/>
</dbReference>
<dbReference type="Pfam" id="PF12838">
    <property type="entry name" value="Fer4_7"/>
    <property type="match status" value="1"/>
</dbReference>
<dbReference type="Proteomes" id="UP000469346">
    <property type="component" value="Unassembled WGS sequence"/>
</dbReference>
<dbReference type="Gene3D" id="3.30.70.20">
    <property type="match status" value="1"/>
</dbReference>
<evidence type="ECO:0000256" key="3">
    <source>
        <dbReference type="ARBA" id="ARBA00023004"/>
    </source>
</evidence>
<evidence type="ECO:0000256" key="4">
    <source>
        <dbReference type="ARBA" id="ARBA00023014"/>
    </source>
</evidence>
<feature type="domain" description="4Fe-4S ferredoxin-type" evidence="5">
    <location>
        <begin position="10"/>
        <end position="39"/>
    </location>
</feature>
<keyword evidence="4" id="KW-0411">Iron-sulfur</keyword>